<evidence type="ECO:0000256" key="2">
    <source>
        <dbReference type="ARBA" id="ARBA00022741"/>
    </source>
</evidence>
<feature type="non-terminal residue" evidence="5">
    <location>
        <position position="1"/>
    </location>
</feature>
<dbReference type="NCBIfam" id="NF008453">
    <property type="entry name" value="PRK11308.1"/>
    <property type="match status" value="2"/>
</dbReference>
<dbReference type="SMART" id="SM00382">
    <property type="entry name" value="AAA"/>
    <property type="match status" value="1"/>
</dbReference>
<evidence type="ECO:0000259" key="4">
    <source>
        <dbReference type="PROSITE" id="PS50893"/>
    </source>
</evidence>
<dbReference type="InterPro" id="IPR050319">
    <property type="entry name" value="ABC_transp_ATP-bind"/>
</dbReference>
<evidence type="ECO:0000313" key="5">
    <source>
        <dbReference type="EMBL" id="CAI8047526.1"/>
    </source>
</evidence>
<protein>
    <submittedName>
        <fullName evidence="5">Uncharacterized ABC transporter ATP-binding protein Mb1312c</fullName>
    </submittedName>
</protein>
<evidence type="ECO:0000256" key="1">
    <source>
        <dbReference type="ARBA" id="ARBA00022448"/>
    </source>
</evidence>
<dbReference type="GO" id="GO:0005524">
    <property type="term" value="F:ATP binding"/>
    <property type="evidence" value="ECO:0007669"/>
    <property type="project" value="UniProtKB-KW"/>
</dbReference>
<dbReference type="GO" id="GO:0016887">
    <property type="term" value="F:ATP hydrolysis activity"/>
    <property type="evidence" value="ECO:0007669"/>
    <property type="project" value="InterPro"/>
</dbReference>
<dbReference type="NCBIfam" id="TIGR01727">
    <property type="entry name" value="oligo_HPY"/>
    <property type="match status" value="1"/>
</dbReference>
<feature type="domain" description="ABC transporter" evidence="4">
    <location>
        <begin position="1"/>
        <end position="162"/>
    </location>
</feature>
<organism evidence="5 6">
    <name type="scientific">Geodia barretti</name>
    <name type="common">Barrett's horny sponge</name>
    <dbReference type="NCBI Taxonomy" id="519541"/>
    <lineage>
        <taxon>Eukaryota</taxon>
        <taxon>Metazoa</taxon>
        <taxon>Porifera</taxon>
        <taxon>Demospongiae</taxon>
        <taxon>Heteroscleromorpha</taxon>
        <taxon>Tetractinellida</taxon>
        <taxon>Astrophorina</taxon>
        <taxon>Geodiidae</taxon>
        <taxon>Geodia</taxon>
    </lineage>
</organism>
<dbReference type="PROSITE" id="PS00211">
    <property type="entry name" value="ABC_TRANSPORTER_1"/>
    <property type="match status" value="1"/>
</dbReference>
<gene>
    <name evidence="5" type="ORF">GBAR_LOCUS26267</name>
</gene>
<dbReference type="Gene3D" id="3.40.50.300">
    <property type="entry name" value="P-loop containing nucleotide triphosphate hydrolases"/>
    <property type="match status" value="2"/>
</dbReference>
<dbReference type="Pfam" id="PF00005">
    <property type="entry name" value="ABC_tran"/>
    <property type="match status" value="2"/>
</dbReference>
<dbReference type="GO" id="GO:0055085">
    <property type="term" value="P:transmembrane transport"/>
    <property type="evidence" value="ECO:0007669"/>
    <property type="project" value="UniProtKB-ARBA"/>
</dbReference>
<dbReference type="Pfam" id="PF08352">
    <property type="entry name" value="oligo_HPY"/>
    <property type="match status" value="1"/>
</dbReference>
<reference evidence="5" key="1">
    <citation type="submission" date="2023-03" db="EMBL/GenBank/DDBJ databases">
        <authorList>
            <person name="Steffen K."/>
            <person name="Cardenas P."/>
        </authorList>
    </citation>
    <scope>NUCLEOTIDE SEQUENCE</scope>
</reference>
<dbReference type="InterPro" id="IPR017871">
    <property type="entry name" value="ABC_transporter-like_CS"/>
</dbReference>
<proteinExistence type="predicted"/>
<evidence type="ECO:0000313" key="6">
    <source>
        <dbReference type="Proteomes" id="UP001174909"/>
    </source>
</evidence>
<dbReference type="InterPro" id="IPR003439">
    <property type="entry name" value="ABC_transporter-like_ATP-bd"/>
</dbReference>
<dbReference type="SUPFAM" id="SSF52540">
    <property type="entry name" value="P-loop containing nucleoside triphosphate hydrolases"/>
    <property type="match status" value="2"/>
</dbReference>
<dbReference type="InterPro" id="IPR003593">
    <property type="entry name" value="AAA+_ATPase"/>
</dbReference>
<dbReference type="PANTHER" id="PTHR43776">
    <property type="entry name" value="TRANSPORT ATP-BINDING PROTEIN"/>
    <property type="match status" value="1"/>
</dbReference>
<feature type="domain" description="ABC transporter" evidence="4">
    <location>
        <begin position="243"/>
        <end position="451"/>
    </location>
</feature>
<keyword evidence="6" id="KW-1185">Reference proteome</keyword>
<dbReference type="EMBL" id="CASHTH010003649">
    <property type="protein sequence ID" value="CAI8047526.1"/>
    <property type="molecule type" value="Genomic_DNA"/>
</dbReference>
<keyword evidence="2" id="KW-0547">Nucleotide-binding</keyword>
<keyword evidence="1" id="KW-0813">Transport</keyword>
<dbReference type="Proteomes" id="UP001174909">
    <property type="component" value="Unassembled WGS sequence"/>
</dbReference>
<dbReference type="PROSITE" id="PS50893">
    <property type="entry name" value="ABC_TRANSPORTER_2"/>
    <property type="match status" value="2"/>
</dbReference>
<accession>A0AA35TIE3</accession>
<dbReference type="InterPro" id="IPR013563">
    <property type="entry name" value="Oligopep_ABC_C"/>
</dbReference>
<dbReference type="AlphaFoldDB" id="A0AA35TIE3"/>
<dbReference type="GO" id="GO:0015833">
    <property type="term" value="P:peptide transport"/>
    <property type="evidence" value="ECO:0007669"/>
    <property type="project" value="InterPro"/>
</dbReference>
<comment type="caution">
    <text evidence="5">The sequence shown here is derived from an EMBL/GenBank/DDBJ whole genome shotgun (WGS) entry which is preliminary data.</text>
</comment>
<keyword evidence="3 5" id="KW-0067">ATP-binding</keyword>
<name>A0AA35TIE3_GEOBA</name>
<sequence length="453" mass="50574">MILQDPQTSLNPVFTIGNQLREALGIAHRENKRSMLGRAVTALRSVNVAAPERRLDDYPHQMSGGMKQRVVGAIAMSCEPGVIIADEPTTALDVTIQLQYLRLLKEIQAETGLAIIFITHDFGVVARMCDRVAVMYAGRIIEQGDVRDIFNNPTHPYTQALINSVPKLEQRVGRLYSIDGQPPLLSNLPEGCRFAPRCLYAEDKCLEAYPESVQMNPRHHADCWALGPDWQEVNGLKKYFPVTKGLIMMKTIGYVQAVDGISFSIRQGETLGLVGESGCGKTTTSKLLLRLERPTEGEILLEGEDINEFRGTQLQEYRTTVQAVFQDPWSSLSPRMRVRDIVAEPLIVNRSVTTQEKEDRVAEVLQQVGLHAQQANNYPHEFSGGQRQRIAVASALVSYPKLIVLDEPVSALDVSIRAQVMNLLKDLQEQYNVSYLLIAHNLATVRYMAHQTA</sequence>
<dbReference type="InterPro" id="IPR027417">
    <property type="entry name" value="P-loop_NTPase"/>
</dbReference>
<evidence type="ECO:0000256" key="3">
    <source>
        <dbReference type="ARBA" id="ARBA00022840"/>
    </source>
</evidence>
<dbReference type="CDD" id="cd03257">
    <property type="entry name" value="ABC_NikE_OppD_transporters"/>
    <property type="match status" value="2"/>
</dbReference>